<gene>
    <name evidence="1" type="ORF">BDA96_02G148900</name>
</gene>
<proteinExistence type="predicted"/>
<sequence>MEFYEVLLYRLEGADLVFYNGRRICNTSYLTNSKYDFFCLLTQFLFFNVTASVVRATSPLS</sequence>
<evidence type="ECO:0000313" key="1">
    <source>
        <dbReference type="EMBL" id="KAG0542958.1"/>
    </source>
</evidence>
<protein>
    <submittedName>
        <fullName evidence="1">Uncharacterized protein</fullName>
    </submittedName>
</protein>
<name>A0A921RNI2_SORBI</name>
<comment type="caution">
    <text evidence="1">The sequence shown here is derived from an EMBL/GenBank/DDBJ whole genome shotgun (WGS) entry which is preliminary data.</text>
</comment>
<accession>A0A921RNI2</accession>
<dbReference type="Proteomes" id="UP000807115">
    <property type="component" value="Chromosome 2"/>
</dbReference>
<reference evidence="1" key="1">
    <citation type="journal article" date="2019" name="BMC Genomics">
        <title>A new reference genome for Sorghum bicolor reveals high levels of sequence similarity between sweet and grain genotypes: implications for the genetics of sugar metabolism.</title>
        <authorList>
            <person name="Cooper E.A."/>
            <person name="Brenton Z.W."/>
            <person name="Flinn B.S."/>
            <person name="Jenkins J."/>
            <person name="Shu S."/>
            <person name="Flowers D."/>
            <person name="Luo F."/>
            <person name="Wang Y."/>
            <person name="Xia P."/>
            <person name="Barry K."/>
            <person name="Daum C."/>
            <person name="Lipzen A."/>
            <person name="Yoshinaga Y."/>
            <person name="Schmutz J."/>
            <person name="Saski C."/>
            <person name="Vermerris W."/>
            <person name="Kresovich S."/>
        </authorList>
    </citation>
    <scope>NUCLEOTIDE SEQUENCE</scope>
</reference>
<dbReference type="EMBL" id="CM027681">
    <property type="protein sequence ID" value="KAG0542958.1"/>
    <property type="molecule type" value="Genomic_DNA"/>
</dbReference>
<dbReference type="AlphaFoldDB" id="A0A921RNI2"/>
<organism evidence="1 2">
    <name type="scientific">Sorghum bicolor</name>
    <name type="common">Sorghum</name>
    <name type="synonym">Sorghum vulgare</name>
    <dbReference type="NCBI Taxonomy" id="4558"/>
    <lineage>
        <taxon>Eukaryota</taxon>
        <taxon>Viridiplantae</taxon>
        <taxon>Streptophyta</taxon>
        <taxon>Embryophyta</taxon>
        <taxon>Tracheophyta</taxon>
        <taxon>Spermatophyta</taxon>
        <taxon>Magnoliopsida</taxon>
        <taxon>Liliopsida</taxon>
        <taxon>Poales</taxon>
        <taxon>Poaceae</taxon>
        <taxon>PACMAD clade</taxon>
        <taxon>Panicoideae</taxon>
        <taxon>Andropogonodae</taxon>
        <taxon>Andropogoneae</taxon>
        <taxon>Sorghinae</taxon>
        <taxon>Sorghum</taxon>
    </lineage>
</organism>
<reference evidence="1" key="2">
    <citation type="submission" date="2020-10" db="EMBL/GenBank/DDBJ databases">
        <authorList>
            <person name="Cooper E.A."/>
            <person name="Brenton Z.W."/>
            <person name="Flinn B.S."/>
            <person name="Jenkins J."/>
            <person name="Shu S."/>
            <person name="Flowers D."/>
            <person name="Luo F."/>
            <person name="Wang Y."/>
            <person name="Xia P."/>
            <person name="Barry K."/>
            <person name="Daum C."/>
            <person name="Lipzen A."/>
            <person name="Yoshinaga Y."/>
            <person name="Schmutz J."/>
            <person name="Saski C."/>
            <person name="Vermerris W."/>
            <person name="Kresovich S."/>
        </authorList>
    </citation>
    <scope>NUCLEOTIDE SEQUENCE</scope>
</reference>
<evidence type="ECO:0000313" key="2">
    <source>
        <dbReference type="Proteomes" id="UP000807115"/>
    </source>
</evidence>